<protein>
    <submittedName>
        <fullName evidence="1">DUF1273 domain-containing protein</fullName>
    </submittedName>
</protein>
<gene>
    <name evidence="1" type="ORF">FYJ30_11650</name>
</gene>
<reference evidence="1 2" key="1">
    <citation type="submission" date="2019-09" db="EMBL/GenBank/DDBJ databases">
        <title>In-depth cultivation of the pig gut microbiome towards novel bacterial diversity and tailored functional studies.</title>
        <authorList>
            <person name="Wylensek D."/>
            <person name="Hitch T.C.A."/>
            <person name="Clavel T."/>
        </authorList>
    </citation>
    <scope>NUCLEOTIDE SEQUENCE [LARGE SCALE GENOMIC DNA]</scope>
    <source>
        <strain evidence="1 2">WCA-389-WT-3C</strain>
    </source>
</reference>
<accession>A0A7K0JG07</accession>
<organism evidence="1 2">
    <name type="scientific">Phocaeicola vulgatus</name>
    <name type="common">Bacteroides vulgatus</name>
    <dbReference type="NCBI Taxonomy" id="821"/>
    <lineage>
        <taxon>Bacteria</taxon>
        <taxon>Pseudomonadati</taxon>
        <taxon>Bacteroidota</taxon>
        <taxon>Bacteroidia</taxon>
        <taxon>Bacteroidales</taxon>
        <taxon>Bacteroidaceae</taxon>
        <taxon>Phocaeicola</taxon>
    </lineage>
</organism>
<dbReference type="PANTHER" id="PTHR38440">
    <property type="entry name" value="UPF0398 PROTEIN YPSA"/>
    <property type="match status" value="1"/>
</dbReference>
<evidence type="ECO:0000313" key="2">
    <source>
        <dbReference type="Proteomes" id="UP000460950"/>
    </source>
</evidence>
<dbReference type="SUPFAM" id="SSF102405">
    <property type="entry name" value="MCP/YpsA-like"/>
    <property type="match status" value="1"/>
</dbReference>
<proteinExistence type="predicted"/>
<dbReference type="EMBL" id="VULU01000020">
    <property type="protein sequence ID" value="MSS48939.1"/>
    <property type="molecule type" value="Genomic_DNA"/>
</dbReference>
<dbReference type="AlphaFoldDB" id="A0A7K0JG07"/>
<dbReference type="Proteomes" id="UP000460950">
    <property type="component" value="Unassembled WGS sequence"/>
</dbReference>
<name>A0A7K0JG07_PHOVU</name>
<dbReference type="PANTHER" id="PTHR38440:SF1">
    <property type="entry name" value="UPF0398 PROTEIN SPR0331"/>
    <property type="match status" value="1"/>
</dbReference>
<dbReference type="InterPro" id="IPR010697">
    <property type="entry name" value="YspA"/>
</dbReference>
<dbReference type="RefSeq" id="WP_154577432.1">
    <property type="nucleotide sequence ID" value="NZ_VULU01000020.1"/>
</dbReference>
<sequence length="162" mass="18617">MEKQENCNKGVAFTGHRDILRSKRSDLKQKLSFCVRNLYYKGMSDFYCGAAWGFDLLAAEVVLSLKSVLPTIRLICVIPYRGQSENWSLIEQTRYKRVISKADEVVILSENYFGGCFFRRNDYLVNHSCGIVAYYDGKPKGGTFYTVKKAQANSLWVINLYH</sequence>
<evidence type="ECO:0000313" key="1">
    <source>
        <dbReference type="EMBL" id="MSS48939.1"/>
    </source>
</evidence>
<comment type="caution">
    <text evidence="1">The sequence shown here is derived from an EMBL/GenBank/DDBJ whole genome shotgun (WGS) entry which is preliminary data.</text>
</comment>
<dbReference type="Gene3D" id="3.40.50.450">
    <property type="match status" value="1"/>
</dbReference>
<dbReference type="Pfam" id="PF06908">
    <property type="entry name" value="YpsA"/>
    <property type="match status" value="1"/>
</dbReference>